<proteinExistence type="predicted"/>
<dbReference type="AlphaFoldDB" id="A0A433QZY9"/>
<name>A0A433QZY9_9FUNG</name>
<accession>A0A433QZY9</accession>
<protein>
    <submittedName>
        <fullName evidence="1">Uncharacterized protein</fullName>
    </submittedName>
</protein>
<dbReference type="EMBL" id="RBNJ01000120">
    <property type="protein sequence ID" value="RUS35366.1"/>
    <property type="molecule type" value="Genomic_DNA"/>
</dbReference>
<gene>
    <name evidence="1" type="ORF">BC938DRAFT_471649</name>
</gene>
<evidence type="ECO:0000313" key="1">
    <source>
        <dbReference type="EMBL" id="RUS35366.1"/>
    </source>
</evidence>
<keyword evidence="2" id="KW-1185">Reference proteome</keyword>
<reference evidence="1 2" key="1">
    <citation type="journal article" date="2018" name="New Phytol.">
        <title>Phylogenomics of Endogonaceae and evolution of mycorrhizas within Mucoromycota.</title>
        <authorList>
            <person name="Chang Y."/>
            <person name="Desiro A."/>
            <person name="Na H."/>
            <person name="Sandor L."/>
            <person name="Lipzen A."/>
            <person name="Clum A."/>
            <person name="Barry K."/>
            <person name="Grigoriev I.V."/>
            <person name="Martin F.M."/>
            <person name="Stajich J.E."/>
            <person name="Smith M.E."/>
            <person name="Bonito G."/>
            <person name="Spatafora J.W."/>
        </authorList>
    </citation>
    <scope>NUCLEOTIDE SEQUENCE [LARGE SCALE GENOMIC DNA]</scope>
    <source>
        <strain evidence="1 2">AD002</strain>
    </source>
</reference>
<organism evidence="1 2">
    <name type="scientific">Jimgerdemannia flammicorona</name>
    <dbReference type="NCBI Taxonomy" id="994334"/>
    <lineage>
        <taxon>Eukaryota</taxon>
        <taxon>Fungi</taxon>
        <taxon>Fungi incertae sedis</taxon>
        <taxon>Mucoromycota</taxon>
        <taxon>Mucoromycotina</taxon>
        <taxon>Endogonomycetes</taxon>
        <taxon>Endogonales</taxon>
        <taxon>Endogonaceae</taxon>
        <taxon>Jimgerdemannia</taxon>
    </lineage>
</organism>
<dbReference type="Proteomes" id="UP000274822">
    <property type="component" value="Unassembled WGS sequence"/>
</dbReference>
<evidence type="ECO:0000313" key="2">
    <source>
        <dbReference type="Proteomes" id="UP000274822"/>
    </source>
</evidence>
<comment type="caution">
    <text evidence="1">The sequence shown here is derived from an EMBL/GenBank/DDBJ whole genome shotgun (WGS) entry which is preliminary data.</text>
</comment>
<sequence length="344" mass="38123">MLQDEVMISKCQELAFRCMRYRDQKFSEFVYIPVVNAARAQPALNDLEPTTLAQNHVLDRDTHVLKQDLAMTLWRVVIAEHGHGAHDGDARGVGGNDDEALLAMLFFVLGIALPHDEVDRAAWVTGARNPPLKAVNDVLITDALDRGLDVGGVGRGDLLLSHSKGRAYFAVQERLEPFFLLGWGAIFGEDLHVAGVGGGAVASLRKFEGLICHGSYVSKVIYLWPFGRGCQFRRAQKRHDHITLAISTAENHLLLLFIGAAHDNGSVTRDRSTHLGGDVQAPTHDLCHKSVLEVAQASTLRVLLGQEEVPKAERAGLRLEFLHNWGDNLSDRSESERYERWFVV</sequence>